<organism evidence="9 10">
    <name type="scientific">Christiangramia crocea</name>
    <dbReference type="NCBI Taxonomy" id="2904124"/>
    <lineage>
        <taxon>Bacteria</taxon>
        <taxon>Pseudomonadati</taxon>
        <taxon>Bacteroidota</taxon>
        <taxon>Flavobacteriia</taxon>
        <taxon>Flavobacteriales</taxon>
        <taxon>Flavobacteriaceae</taxon>
        <taxon>Christiangramia</taxon>
    </lineage>
</organism>
<dbReference type="CDD" id="cd08168">
    <property type="entry name" value="Cytochrom_C3"/>
    <property type="match status" value="1"/>
</dbReference>
<dbReference type="InterPro" id="IPR009056">
    <property type="entry name" value="Cyt_c-like_dom"/>
</dbReference>
<evidence type="ECO:0000259" key="8">
    <source>
        <dbReference type="PROSITE" id="PS51007"/>
    </source>
</evidence>
<evidence type="ECO:0000256" key="2">
    <source>
        <dbReference type="ARBA" id="ARBA00022723"/>
    </source>
</evidence>
<keyword evidence="1 4" id="KW-0349">Heme</keyword>
<dbReference type="PANTHER" id="PTHR39425">
    <property type="entry name" value="LIPOPROTEIN CYTOCHROME C"/>
    <property type="match status" value="1"/>
</dbReference>
<accession>A0A9X1UWS5</accession>
<dbReference type="GO" id="GO:0020037">
    <property type="term" value="F:heme binding"/>
    <property type="evidence" value="ECO:0007669"/>
    <property type="project" value="InterPro"/>
</dbReference>
<evidence type="ECO:0000256" key="3">
    <source>
        <dbReference type="ARBA" id="ARBA00023004"/>
    </source>
</evidence>
<evidence type="ECO:0000256" key="1">
    <source>
        <dbReference type="ARBA" id="ARBA00022617"/>
    </source>
</evidence>
<dbReference type="PANTHER" id="PTHR39425:SF1">
    <property type="entry name" value="CYTOCHROME C7-LIKE DOMAIN-CONTAINING PROTEIN"/>
    <property type="match status" value="1"/>
</dbReference>
<dbReference type="PROSITE" id="PS51007">
    <property type="entry name" value="CYTC"/>
    <property type="match status" value="1"/>
</dbReference>
<keyword evidence="2 4" id="KW-0479">Metal-binding</keyword>
<evidence type="ECO:0000256" key="5">
    <source>
        <dbReference type="SAM" id="MobiDB-lite"/>
    </source>
</evidence>
<dbReference type="GO" id="GO:0009055">
    <property type="term" value="F:electron transfer activity"/>
    <property type="evidence" value="ECO:0007669"/>
    <property type="project" value="InterPro"/>
</dbReference>
<dbReference type="EMBL" id="JAJSON010000018">
    <property type="protein sequence ID" value="MCG9971560.1"/>
    <property type="molecule type" value="Genomic_DNA"/>
</dbReference>
<proteinExistence type="predicted"/>
<keyword evidence="7" id="KW-0732">Signal</keyword>
<comment type="caution">
    <text evidence="9">The sequence shown here is derived from an EMBL/GenBank/DDBJ whole genome shotgun (WGS) entry which is preliminary data.</text>
</comment>
<feature type="chain" id="PRO_5040932494" evidence="7">
    <location>
        <begin position="31"/>
        <end position="453"/>
    </location>
</feature>
<dbReference type="Pfam" id="PF00034">
    <property type="entry name" value="Cytochrom_C"/>
    <property type="match status" value="1"/>
</dbReference>
<evidence type="ECO:0000256" key="4">
    <source>
        <dbReference type="PROSITE-ProRule" id="PRU00433"/>
    </source>
</evidence>
<protein>
    <submittedName>
        <fullName evidence="9">C-type cytochrome</fullName>
    </submittedName>
</protein>
<keyword evidence="6" id="KW-0812">Transmembrane</keyword>
<keyword evidence="3 4" id="KW-0408">Iron</keyword>
<evidence type="ECO:0000256" key="7">
    <source>
        <dbReference type="SAM" id="SignalP"/>
    </source>
</evidence>
<evidence type="ECO:0000313" key="9">
    <source>
        <dbReference type="EMBL" id="MCG9971560.1"/>
    </source>
</evidence>
<evidence type="ECO:0000256" key="6">
    <source>
        <dbReference type="SAM" id="Phobius"/>
    </source>
</evidence>
<evidence type="ECO:0000313" key="10">
    <source>
        <dbReference type="Proteomes" id="UP001139344"/>
    </source>
</evidence>
<dbReference type="SUPFAM" id="SSF46626">
    <property type="entry name" value="Cytochrome c"/>
    <property type="match status" value="1"/>
</dbReference>
<feature type="region of interest" description="Disordered" evidence="5">
    <location>
        <begin position="38"/>
        <end position="61"/>
    </location>
</feature>
<sequence>MKKVIYRHSTSRQLLFSVAFLFSFTFFGFAQNDAAQDTTPAAQSEAEAAAGQDSGGSDLGDPAAGKELFNSLCAACHKPYSESIGPALNGITDRRDMAWIQSWISNSAAMIASGDQEAVQIYEEYNQTAMPAFPQLSNEDIGNILAYVEQPKPEPKAAASGAGGDAASQTGGGGVSVNVILGILVFVLVVLLVVLFLVNKTLRNFADASGIVIPEKPKRKPVWKAFVENQFLLLVSSIIVLLAVGYFAYGWMMQVGVDQGYQPIQPIHYSHRIHAGDNQIDCKYCHSSARTSKHSGIPSLNVCMNCHKAISEVAPETATEEYSKEFYDNEIAKLYEATGWDPATRTYSGEEKPVKWVRIHNLPDLAYFNHSQHVSVGNIQCQQCHGPIEEMEVVYQNAPLTMGWCINCHRETNIRIEGNEYYEKIHEELSKKYGVEELTVAQMGGIECGKCHY</sequence>
<reference evidence="9" key="1">
    <citation type="submission" date="2021-12" db="EMBL/GenBank/DDBJ databases">
        <title>Description of Gramella crocea sp. nov., a new bacterium isolated from activated sludge.</title>
        <authorList>
            <person name="Zhang X."/>
        </authorList>
    </citation>
    <scope>NUCLEOTIDE SEQUENCE</scope>
    <source>
        <strain evidence="9">YB25</strain>
    </source>
</reference>
<dbReference type="Gene3D" id="3.90.10.10">
    <property type="entry name" value="Cytochrome C3"/>
    <property type="match status" value="2"/>
</dbReference>
<feature type="compositionally biased region" description="Low complexity" evidence="5">
    <location>
        <begin position="41"/>
        <end position="52"/>
    </location>
</feature>
<gene>
    <name evidence="9" type="ORF">LU635_07925</name>
</gene>
<dbReference type="Proteomes" id="UP001139344">
    <property type="component" value="Unassembled WGS sequence"/>
</dbReference>
<keyword evidence="6" id="KW-1133">Transmembrane helix</keyword>
<name>A0A9X1UWS5_9FLAO</name>
<feature type="signal peptide" evidence="7">
    <location>
        <begin position="1"/>
        <end position="30"/>
    </location>
</feature>
<dbReference type="RefSeq" id="WP_240097922.1">
    <property type="nucleotide sequence ID" value="NZ_JAJSON010000018.1"/>
</dbReference>
<dbReference type="AlphaFoldDB" id="A0A9X1UWS5"/>
<dbReference type="SUPFAM" id="SSF48695">
    <property type="entry name" value="Multiheme cytochromes"/>
    <property type="match status" value="1"/>
</dbReference>
<feature type="transmembrane region" description="Helical" evidence="6">
    <location>
        <begin position="179"/>
        <end position="198"/>
    </location>
</feature>
<dbReference type="Gene3D" id="1.10.760.10">
    <property type="entry name" value="Cytochrome c-like domain"/>
    <property type="match status" value="1"/>
</dbReference>
<dbReference type="InterPro" id="IPR036280">
    <property type="entry name" value="Multihaem_cyt_sf"/>
</dbReference>
<dbReference type="InterPro" id="IPR036909">
    <property type="entry name" value="Cyt_c-like_dom_sf"/>
</dbReference>
<feature type="transmembrane region" description="Helical" evidence="6">
    <location>
        <begin position="231"/>
        <end position="252"/>
    </location>
</feature>
<feature type="domain" description="Cytochrome c" evidence="8">
    <location>
        <begin position="60"/>
        <end position="152"/>
    </location>
</feature>
<keyword evidence="10" id="KW-1185">Reference proteome</keyword>
<keyword evidence="6" id="KW-0472">Membrane</keyword>
<dbReference type="GO" id="GO:0046872">
    <property type="term" value="F:metal ion binding"/>
    <property type="evidence" value="ECO:0007669"/>
    <property type="project" value="UniProtKB-KW"/>
</dbReference>